<dbReference type="NCBIfam" id="TIGR00133">
    <property type="entry name" value="gatB"/>
    <property type="match status" value="1"/>
</dbReference>
<dbReference type="SMART" id="SM00845">
    <property type="entry name" value="GatB_Yqey"/>
    <property type="match status" value="1"/>
</dbReference>
<dbReference type="InterPro" id="IPR018027">
    <property type="entry name" value="Asn/Gln_amidotransferase"/>
</dbReference>
<name>A0A9J7BUZ7_9BACT</name>
<evidence type="ECO:0000256" key="3">
    <source>
        <dbReference type="ARBA" id="ARBA00016923"/>
    </source>
</evidence>
<keyword evidence="7 11" id="KW-0648">Protein biosynthesis</keyword>
<evidence type="ECO:0000256" key="5">
    <source>
        <dbReference type="ARBA" id="ARBA00022741"/>
    </source>
</evidence>
<protein>
    <recommendedName>
        <fullName evidence="3 11">Aspartyl/glutamyl-tRNA(Asn/Gln) amidotransferase subunit B</fullName>
        <shortName evidence="11">Asp/Glu-ADT subunit B</shortName>
        <ecNumber evidence="11">6.3.5.-</ecNumber>
    </recommendedName>
</protein>
<dbReference type="PANTHER" id="PTHR11659">
    <property type="entry name" value="GLUTAMYL-TRNA GLN AMIDOTRANSFERASE SUBUNIT B MITOCHONDRIAL AND PROKARYOTIC PET112-RELATED"/>
    <property type="match status" value="1"/>
</dbReference>
<dbReference type="Pfam" id="PF02934">
    <property type="entry name" value="GatB_N"/>
    <property type="match status" value="1"/>
</dbReference>
<dbReference type="InterPro" id="IPR014746">
    <property type="entry name" value="Gln_synth/guanido_kin_cat_dom"/>
</dbReference>
<evidence type="ECO:0000313" key="14">
    <source>
        <dbReference type="Proteomes" id="UP001059380"/>
    </source>
</evidence>
<dbReference type="NCBIfam" id="NF004012">
    <property type="entry name" value="PRK05477.1-2"/>
    <property type="match status" value="1"/>
</dbReference>
<proteinExistence type="inferred from homology"/>
<evidence type="ECO:0000256" key="11">
    <source>
        <dbReference type="HAMAP-Rule" id="MF_00121"/>
    </source>
</evidence>
<dbReference type="AlphaFoldDB" id="A0A9J7BUZ7"/>
<dbReference type="InterPro" id="IPR006075">
    <property type="entry name" value="Asn/Gln-tRNA_Trfase_suB/E_cat"/>
</dbReference>
<dbReference type="GO" id="GO:0050567">
    <property type="term" value="F:glutaminyl-tRNA synthase (glutamine-hydrolyzing) activity"/>
    <property type="evidence" value="ECO:0007669"/>
    <property type="project" value="UniProtKB-UniRule"/>
</dbReference>
<dbReference type="Gene3D" id="1.10.10.410">
    <property type="match status" value="1"/>
</dbReference>
<evidence type="ECO:0000256" key="9">
    <source>
        <dbReference type="ARBA" id="ARBA00047380"/>
    </source>
</evidence>
<evidence type="ECO:0000256" key="4">
    <source>
        <dbReference type="ARBA" id="ARBA00022598"/>
    </source>
</evidence>
<dbReference type="Proteomes" id="UP001059380">
    <property type="component" value="Chromosome"/>
</dbReference>
<dbReference type="InterPro" id="IPR004413">
    <property type="entry name" value="GatB"/>
</dbReference>
<dbReference type="SUPFAM" id="SSF55931">
    <property type="entry name" value="Glutamine synthetase/guanido kinase"/>
    <property type="match status" value="1"/>
</dbReference>
<dbReference type="SUPFAM" id="SSF89095">
    <property type="entry name" value="GatB/YqeY motif"/>
    <property type="match status" value="1"/>
</dbReference>
<comment type="catalytic activity">
    <reaction evidence="9 11">
        <text>L-aspartyl-tRNA(Asn) + L-glutamine + ATP + H2O = L-asparaginyl-tRNA(Asn) + L-glutamate + ADP + phosphate + 2 H(+)</text>
        <dbReference type="Rhea" id="RHEA:14513"/>
        <dbReference type="Rhea" id="RHEA-COMP:9674"/>
        <dbReference type="Rhea" id="RHEA-COMP:9677"/>
        <dbReference type="ChEBI" id="CHEBI:15377"/>
        <dbReference type="ChEBI" id="CHEBI:15378"/>
        <dbReference type="ChEBI" id="CHEBI:29985"/>
        <dbReference type="ChEBI" id="CHEBI:30616"/>
        <dbReference type="ChEBI" id="CHEBI:43474"/>
        <dbReference type="ChEBI" id="CHEBI:58359"/>
        <dbReference type="ChEBI" id="CHEBI:78515"/>
        <dbReference type="ChEBI" id="CHEBI:78516"/>
        <dbReference type="ChEBI" id="CHEBI:456216"/>
    </reaction>
</comment>
<dbReference type="InterPro" id="IPR042114">
    <property type="entry name" value="GatB_C_1"/>
</dbReference>
<evidence type="ECO:0000256" key="7">
    <source>
        <dbReference type="ARBA" id="ARBA00022917"/>
    </source>
</evidence>
<comment type="catalytic activity">
    <reaction evidence="10 11">
        <text>L-glutamyl-tRNA(Gln) + L-glutamine + ATP + H2O = L-glutaminyl-tRNA(Gln) + L-glutamate + ADP + phosphate + H(+)</text>
        <dbReference type="Rhea" id="RHEA:17521"/>
        <dbReference type="Rhea" id="RHEA-COMP:9681"/>
        <dbReference type="Rhea" id="RHEA-COMP:9684"/>
        <dbReference type="ChEBI" id="CHEBI:15377"/>
        <dbReference type="ChEBI" id="CHEBI:15378"/>
        <dbReference type="ChEBI" id="CHEBI:29985"/>
        <dbReference type="ChEBI" id="CHEBI:30616"/>
        <dbReference type="ChEBI" id="CHEBI:43474"/>
        <dbReference type="ChEBI" id="CHEBI:58359"/>
        <dbReference type="ChEBI" id="CHEBI:78520"/>
        <dbReference type="ChEBI" id="CHEBI:78521"/>
        <dbReference type="ChEBI" id="CHEBI:456216"/>
    </reaction>
</comment>
<comment type="function">
    <text evidence="8 11">Allows the formation of correctly charged Asn-tRNA(Asn) or Gln-tRNA(Gln) through the transamidation of misacylated Asp-tRNA(Asn) or Glu-tRNA(Gln) in organisms which lack either or both of asparaginyl-tRNA or glutaminyl-tRNA synthetases. The reaction takes place in the presence of glutamine and ATP through an activated phospho-Asp-tRNA(Asn) or phospho-Glu-tRNA(Gln).</text>
</comment>
<dbReference type="GO" id="GO:0006412">
    <property type="term" value="P:translation"/>
    <property type="evidence" value="ECO:0007669"/>
    <property type="project" value="UniProtKB-UniRule"/>
</dbReference>
<organism evidence="13 14">
    <name type="scientific">Occallatibacter riparius</name>
    <dbReference type="NCBI Taxonomy" id="1002689"/>
    <lineage>
        <taxon>Bacteria</taxon>
        <taxon>Pseudomonadati</taxon>
        <taxon>Acidobacteriota</taxon>
        <taxon>Terriglobia</taxon>
        <taxon>Terriglobales</taxon>
        <taxon>Acidobacteriaceae</taxon>
        <taxon>Occallatibacter</taxon>
    </lineage>
</organism>
<comment type="subunit">
    <text evidence="2 11">Heterotrimer of A, B and C subunits.</text>
</comment>
<dbReference type="InterPro" id="IPR017959">
    <property type="entry name" value="Asn/Gln-tRNA_amidoTrfase_suB/E"/>
</dbReference>
<accession>A0A9J7BUZ7</accession>
<evidence type="ECO:0000259" key="12">
    <source>
        <dbReference type="SMART" id="SM00845"/>
    </source>
</evidence>
<dbReference type="PANTHER" id="PTHR11659:SF0">
    <property type="entry name" value="GLUTAMYL-TRNA(GLN) AMIDOTRANSFERASE SUBUNIT B, MITOCHONDRIAL"/>
    <property type="match status" value="1"/>
</dbReference>
<keyword evidence="14" id="KW-1185">Reference proteome</keyword>
<reference evidence="13" key="1">
    <citation type="submission" date="2021-04" db="EMBL/GenBank/DDBJ databases">
        <title>Phylogenetic analysis of Acidobacteriaceae.</title>
        <authorList>
            <person name="Qiu L."/>
            <person name="Zhang Q."/>
        </authorList>
    </citation>
    <scope>NUCLEOTIDE SEQUENCE</scope>
    <source>
        <strain evidence="13">DSM 25168</strain>
    </source>
</reference>
<dbReference type="GO" id="GO:0005524">
    <property type="term" value="F:ATP binding"/>
    <property type="evidence" value="ECO:0007669"/>
    <property type="project" value="UniProtKB-KW"/>
</dbReference>
<evidence type="ECO:0000256" key="2">
    <source>
        <dbReference type="ARBA" id="ARBA00011123"/>
    </source>
</evidence>
<comment type="similarity">
    <text evidence="1 11">Belongs to the GatB/GatE family. GatB subfamily.</text>
</comment>
<dbReference type="EMBL" id="CP093313">
    <property type="protein sequence ID" value="UWZ86385.1"/>
    <property type="molecule type" value="Genomic_DNA"/>
</dbReference>
<evidence type="ECO:0000313" key="13">
    <source>
        <dbReference type="EMBL" id="UWZ86385.1"/>
    </source>
</evidence>
<sequence length="492" mass="54349">MPSAAALSPDILAKYEPVIGLEVHVQLLTETKIFCGCANKFGSGPNTNVCPVCLGLPGSLPVLNQKAVEFATKASLAINCTVNPRSIFARKNYFYPDLPKGYQISQYDKPIAEHGWIEVPTAQGGTKRIGITRLHMEEDAGKSLHDGLPDSAKFTSLDLNRCGTPLCEIVSEPDIRTPEEAFEYLTRLKEILLYTGVSDCNMEEGSLRCDANVSVRPRGQEKFGTKAEVKNVNSFRFVREALQYEIERQVEVLESGGRVLQETRLWNANEGRTYSMRSKEQAHDYRYFPEPDLPPLILSAEFLAARQQEFPELPEARRARMIAEYDLNEKDARTLTASREFADRFEAAAKTAKNPRRVANLLLSEIGGRLNALGLDQESSPVSMAGIVLAADLLDAGSISSKQLKGLLDIAFEKGEDFPAVYEREKPQQISDTSALEAMIDQVIAENPKQVEAYRAGKKTLAGFFVGQIMKASKGQANPALLNELVTKKLEG</sequence>
<dbReference type="Gene3D" id="1.10.150.380">
    <property type="entry name" value="GatB domain, N-terminal subdomain"/>
    <property type="match status" value="1"/>
</dbReference>
<dbReference type="NCBIfam" id="NF004014">
    <property type="entry name" value="PRK05477.1-4"/>
    <property type="match status" value="1"/>
</dbReference>
<evidence type="ECO:0000256" key="1">
    <source>
        <dbReference type="ARBA" id="ARBA00005306"/>
    </source>
</evidence>
<dbReference type="InterPro" id="IPR017958">
    <property type="entry name" value="Gln-tRNA_amidoTrfase_suB_CS"/>
</dbReference>
<evidence type="ECO:0000256" key="8">
    <source>
        <dbReference type="ARBA" id="ARBA00024799"/>
    </source>
</evidence>
<keyword evidence="4 11" id="KW-0436">Ligase</keyword>
<dbReference type="InterPro" id="IPR023168">
    <property type="entry name" value="GatB_Yqey_C_2"/>
</dbReference>
<keyword evidence="5 11" id="KW-0547">Nucleotide-binding</keyword>
<dbReference type="PROSITE" id="PS01234">
    <property type="entry name" value="GATB"/>
    <property type="match status" value="1"/>
</dbReference>
<dbReference type="FunFam" id="1.10.10.410:FF:000001">
    <property type="entry name" value="Aspartyl/glutamyl-tRNA(Asn/Gln) amidotransferase subunit B"/>
    <property type="match status" value="1"/>
</dbReference>
<feature type="domain" description="Asn/Gln amidotransferase" evidence="12">
    <location>
        <begin position="343"/>
        <end position="490"/>
    </location>
</feature>
<dbReference type="EC" id="6.3.5.-" evidence="11"/>
<evidence type="ECO:0000256" key="6">
    <source>
        <dbReference type="ARBA" id="ARBA00022840"/>
    </source>
</evidence>
<dbReference type="GO" id="GO:0070681">
    <property type="term" value="P:glutaminyl-tRNAGln biosynthesis via transamidation"/>
    <property type="evidence" value="ECO:0007669"/>
    <property type="project" value="TreeGrafter"/>
</dbReference>
<gene>
    <name evidence="11 13" type="primary">gatB</name>
    <name evidence="13" type="ORF">MOP44_10675</name>
</gene>
<dbReference type="RefSeq" id="WP_260796025.1">
    <property type="nucleotide sequence ID" value="NZ_CP093313.1"/>
</dbReference>
<keyword evidence="6 11" id="KW-0067">ATP-binding</keyword>
<evidence type="ECO:0000256" key="10">
    <source>
        <dbReference type="ARBA" id="ARBA00047913"/>
    </source>
</evidence>
<dbReference type="Pfam" id="PF02637">
    <property type="entry name" value="GatB_Yqey"/>
    <property type="match status" value="1"/>
</dbReference>
<dbReference type="InterPro" id="IPR003789">
    <property type="entry name" value="Asn/Gln_tRNA_amidoTrase-B-like"/>
</dbReference>
<dbReference type="HAMAP" id="MF_00121">
    <property type="entry name" value="GatB"/>
    <property type="match status" value="1"/>
</dbReference>
<dbReference type="KEGG" id="orp:MOP44_10675"/>